<dbReference type="AlphaFoldDB" id="A0A094SBN6"/>
<dbReference type="SUPFAM" id="SSF52821">
    <property type="entry name" value="Rhodanese/Cell cycle control phosphatase"/>
    <property type="match status" value="1"/>
</dbReference>
<comment type="caution">
    <text evidence="2">The sequence shown here is derived from an EMBL/GenBank/DDBJ whole genome shotgun (WGS) entry which is preliminary data.</text>
</comment>
<name>A0A094SBN6_9ZZZZ</name>
<dbReference type="EMBL" id="JNSL01000111">
    <property type="protein sequence ID" value="KGA15508.1"/>
    <property type="molecule type" value="Genomic_DNA"/>
</dbReference>
<accession>A0A094SBN6</accession>
<dbReference type="InterPro" id="IPR001763">
    <property type="entry name" value="Rhodanese-like_dom"/>
</dbReference>
<dbReference type="PROSITE" id="PS50206">
    <property type="entry name" value="RHODANESE_3"/>
    <property type="match status" value="1"/>
</dbReference>
<dbReference type="InterPro" id="IPR036873">
    <property type="entry name" value="Rhodanese-like_dom_sf"/>
</dbReference>
<evidence type="ECO:0000313" key="2">
    <source>
        <dbReference type="EMBL" id="KGA15508.1"/>
    </source>
</evidence>
<dbReference type="InterPro" id="IPR050229">
    <property type="entry name" value="GlpE_sulfurtransferase"/>
</dbReference>
<dbReference type="PANTHER" id="PTHR43031">
    <property type="entry name" value="FAD-DEPENDENT OXIDOREDUCTASE"/>
    <property type="match status" value="1"/>
</dbReference>
<evidence type="ECO:0000259" key="1">
    <source>
        <dbReference type="PROSITE" id="PS50206"/>
    </source>
</evidence>
<organism evidence="2">
    <name type="scientific">freshwater metagenome</name>
    <dbReference type="NCBI Taxonomy" id="449393"/>
    <lineage>
        <taxon>unclassified sequences</taxon>
        <taxon>metagenomes</taxon>
        <taxon>ecological metagenomes</taxon>
    </lineage>
</organism>
<dbReference type="Gene3D" id="3.40.250.10">
    <property type="entry name" value="Rhodanese-like domain"/>
    <property type="match status" value="1"/>
</dbReference>
<sequence>MSMAAVACFGAIALLSSCGNNKEAVTMDYSTAIIIDVRATDEFAAGHLDGAVNYNVEDGTLEQALPSLDPNANYVVYCRSGRRSAIAADLMKENGFTQIADLGSLEDAADATGFAIVNG</sequence>
<feature type="domain" description="Rhodanese" evidence="1">
    <location>
        <begin position="28"/>
        <end position="114"/>
    </location>
</feature>
<protein>
    <recommendedName>
        <fullName evidence="1">Rhodanese domain-containing protein</fullName>
    </recommendedName>
</protein>
<proteinExistence type="predicted"/>
<dbReference type="SMART" id="SM00450">
    <property type="entry name" value="RHOD"/>
    <property type="match status" value="1"/>
</dbReference>
<dbReference type="CDD" id="cd00158">
    <property type="entry name" value="RHOD"/>
    <property type="match status" value="1"/>
</dbReference>
<reference evidence="2" key="1">
    <citation type="submission" date="2014-06" db="EMBL/GenBank/DDBJ databases">
        <title>Key roles for freshwater Actinobacteria revealed by deep metagenomic sequencing.</title>
        <authorList>
            <person name="Ghai R."/>
            <person name="Mizuno C.M."/>
            <person name="Picazo A."/>
            <person name="Camacho A."/>
            <person name="Rodriguez-Valera F."/>
        </authorList>
    </citation>
    <scope>NUCLEOTIDE SEQUENCE</scope>
</reference>
<dbReference type="PANTHER" id="PTHR43031:SF1">
    <property type="entry name" value="PYRIDINE NUCLEOTIDE-DISULPHIDE OXIDOREDUCTASE"/>
    <property type="match status" value="1"/>
</dbReference>
<dbReference type="Pfam" id="PF00581">
    <property type="entry name" value="Rhodanese"/>
    <property type="match status" value="1"/>
</dbReference>
<gene>
    <name evidence="2" type="ORF">GM51_14725</name>
</gene>